<dbReference type="InterPro" id="IPR002182">
    <property type="entry name" value="NB-ARC"/>
</dbReference>
<dbReference type="Pfam" id="PF00931">
    <property type="entry name" value="NB-ARC"/>
    <property type="match status" value="1"/>
</dbReference>
<comment type="caution">
    <text evidence="3">The sequence shown here is derived from an EMBL/GenBank/DDBJ whole genome shotgun (WGS) entry which is preliminary data.</text>
</comment>
<dbReference type="SUPFAM" id="SSF52540">
    <property type="entry name" value="P-loop containing nucleoside triphosphate hydrolases"/>
    <property type="match status" value="1"/>
</dbReference>
<feature type="domain" description="NB-ARC" evidence="2">
    <location>
        <begin position="8"/>
        <end position="165"/>
    </location>
</feature>
<gene>
    <name evidence="3" type="ORF">RND81_14G229500</name>
</gene>
<dbReference type="GO" id="GO:0043531">
    <property type="term" value="F:ADP binding"/>
    <property type="evidence" value="ECO:0007669"/>
    <property type="project" value="InterPro"/>
</dbReference>
<organism evidence="3 4">
    <name type="scientific">Saponaria officinalis</name>
    <name type="common">Common soapwort</name>
    <name type="synonym">Lychnis saponaria</name>
    <dbReference type="NCBI Taxonomy" id="3572"/>
    <lineage>
        <taxon>Eukaryota</taxon>
        <taxon>Viridiplantae</taxon>
        <taxon>Streptophyta</taxon>
        <taxon>Embryophyta</taxon>
        <taxon>Tracheophyta</taxon>
        <taxon>Spermatophyta</taxon>
        <taxon>Magnoliopsida</taxon>
        <taxon>eudicotyledons</taxon>
        <taxon>Gunneridae</taxon>
        <taxon>Pentapetalae</taxon>
        <taxon>Caryophyllales</taxon>
        <taxon>Caryophyllaceae</taxon>
        <taxon>Caryophylleae</taxon>
        <taxon>Saponaria</taxon>
    </lineage>
</organism>
<dbReference type="Proteomes" id="UP001443914">
    <property type="component" value="Unassembled WGS sequence"/>
</dbReference>
<evidence type="ECO:0000313" key="4">
    <source>
        <dbReference type="Proteomes" id="UP001443914"/>
    </source>
</evidence>
<dbReference type="PANTHER" id="PTHR36766">
    <property type="entry name" value="PLANT BROAD-SPECTRUM MILDEW RESISTANCE PROTEIN RPW8"/>
    <property type="match status" value="1"/>
</dbReference>
<evidence type="ECO:0000259" key="2">
    <source>
        <dbReference type="Pfam" id="PF00931"/>
    </source>
</evidence>
<accession>A0AAW1GZB7</accession>
<dbReference type="Gene3D" id="3.40.50.300">
    <property type="entry name" value="P-loop containing nucleotide triphosphate hydrolases"/>
    <property type="match status" value="1"/>
</dbReference>
<dbReference type="GO" id="GO:0006952">
    <property type="term" value="P:defense response"/>
    <property type="evidence" value="ECO:0007669"/>
    <property type="project" value="UniProtKB-KW"/>
</dbReference>
<name>A0AAW1GZB7_SAPOF</name>
<keyword evidence="4" id="KW-1185">Reference proteome</keyword>
<sequence length="178" mass="20155">MLLDSGSQESVSFFSIVGVGGLGKTTLAQLVFNDERVRNEFPLRLWTCVSDENANDVKKILTNILESVSHDKHDGFTKDLVQSKLGGLLGGKKYLIVLDDIWNEDRNKWLELRKFLMVGGIGSRVLVTTRSERTAIVVDDEYKYKLKGLSPENSWRLFEMTAFGEKGEGTRYELFKIS</sequence>
<dbReference type="PRINTS" id="PR00364">
    <property type="entry name" value="DISEASERSIST"/>
</dbReference>
<reference evidence="3" key="1">
    <citation type="submission" date="2024-03" db="EMBL/GenBank/DDBJ databases">
        <title>WGS assembly of Saponaria officinalis var. Norfolk2.</title>
        <authorList>
            <person name="Jenkins J."/>
            <person name="Shu S."/>
            <person name="Grimwood J."/>
            <person name="Barry K."/>
            <person name="Goodstein D."/>
            <person name="Schmutz J."/>
            <person name="Leebens-Mack J."/>
            <person name="Osbourn A."/>
        </authorList>
    </citation>
    <scope>NUCLEOTIDE SEQUENCE [LARGE SCALE GENOMIC DNA]</scope>
    <source>
        <strain evidence="3">JIC</strain>
    </source>
</reference>
<dbReference type="PANTHER" id="PTHR36766:SF35">
    <property type="entry name" value="DISEASE RESISTANCE PROTEIN RGA3"/>
    <property type="match status" value="1"/>
</dbReference>
<protein>
    <recommendedName>
        <fullName evidence="2">NB-ARC domain-containing protein</fullName>
    </recommendedName>
</protein>
<dbReference type="AlphaFoldDB" id="A0AAW1GZB7"/>
<evidence type="ECO:0000256" key="1">
    <source>
        <dbReference type="ARBA" id="ARBA00022821"/>
    </source>
</evidence>
<dbReference type="EMBL" id="JBDFQZ010000014">
    <property type="protein sequence ID" value="KAK9667057.1"/>
    <property type="molecule type" value="Genomic_DNA"/>
</dbReference>
<dbReference type="InterPro" id="IPR027417">
    <property type="entry name" value="P-loop_NTPase"/>
</dbReference>
<keyword evidence="1" id="KW-0611">Plant defense</keyword>
<proteinExistence type="predicted"/>
<evidence type="ECO:0000313" key="3">
    <source>
        <dbReference type="EMBL" id="KAK9667057.1"/>
    </source>
</evidence>